<evidence type="ECO:0000259" key="5">
    <source>
        <dbReference type="Pfam" id="PF11856"/>
    </source>
</evidence>
<feature type="region of interest" description="Disordered" evidence="2">
    <location>
        <begin position="767"/>
        <end position="802"/>
    </location>
</feature>
<accession>A0A4R5YCZ1</accession>
<keyword evidence="3" id="KW-0812">Transmembrane</keyword>
<dbReference type="GO" id="GO:0006629">
    <property type="term" value="P:lipid metabolic process"/>
    <property type="evidence" value="ECO:0007669"/>
    <property type="project" value="UniProtKB-KW"/>
</dbReference>
<feature type="transmembrane region" description="Helical" evidence="3">
    <location>
        <begin position="1136"/>
        <end position="1157"/>
    </location>
</feature>
<feature type="compositionally biased region" description="Pro residues" evidence="2">
    <location>
        <begin position="769"/>
        <end position="780"/>
    </location>
</feature>
<dbReference type="NCBIfam" id="TIGR03607">
    <property type="entry name" value="patatin-like protein"/>
    <property type="match status" value="1"/>
</dbReference>
<evidence type="ECO:0000256" key="3">
    <source>
        <dbReference type="SAM" id="Phobius"/>
    </source>
</evidence>
<dbReference type="RefSeq" id="WP_133410049.1">
    <property type="nucleotide sequence ID" value="NZ_SMZT01000003.1"/>
</dbReference>
<protein>
    <submittedName>
        <fullName evidence="6">Patatin-like protein</fullName>
    </submittedName>
</protein>
<dbReference type="GeneID" id="64347321"/>
<feature type="transmembrane region" description="Helical" evidence="3">
    <location>
        <begin position="1019"/>
        <end position="1041"/>
    </location>
</feature>
<dbReference type="AlphaFoldDB" id="A0A4R5YCZ1"/>
<feature type="transmembrane region" description="Helical" evidence="3">
    <location>
        <begin position="995"/>
        <end position="1013"/>
    </location>
</feature>
<dbReference type="Proteomes" id="UP000295163">
    <property type="component" value="Unassembled WGS sequence"/>
</dbReference>
<evidence type="ECO:0000259" key="4">
    <source>
        <dbReference type="Pfam" id="PF01734"/>
    </source>
</evidence>
<organism evidence="6 7">
    <name type="scientific">Kocuria rosea</name>
    <name type="common">Deinococcus erythromyxa</name>
    <name type="synonym">Micrococcus rubens</name>
    <dbReference type="NCBI Taxonomy" id="1275"/>
    <lineage>
        <taxon>Bacteria</taxon>
        <taxon>Bacillati</taxon>
        <taxon>Actinomycetota</taxon>
        <taxon>Actinomycetes</taxon>
        <taxon>Micrococcales</taxon>
        <taxon>Micrococcaceae</taxon>
        <taxon>Kocuria</taxon>
    </lineage>
</organism>
<dbReference type="InterPro" id="IPR002641">
    <property type="entry name" value="PNPLA_dom"/>
</dbReference>
<gene>
    <name evidence="6" type="ORF">E2R59_07825</name>
</gene>
<dbReference type="SUPFAM" id="SSF52151">
    <property type="entry name" value="FabD/lysophospholipase-like"/>
    <property type="match status" value="1"/>
</dbReference>
<evidence type="ECO:0000256" key="1">
    <source>
        <dbReference type="ARBA" id="ARBA00023098"/>
    </source>
</evidence>
<feature type="region of interest" description="Disordered" evidence="2">
    <location>
        <begin position="207"/>
        <end position="249"/>
    </location>
</feature>
<evidence type="ECO:0000256" key="2">
    <source>
        <dbReference type="SAM" id="MobiDB-lite"/>
    </source>
</evidence>
<dbReference type="InterPro" id="IPR019894">
    <property type="entry name" value="Patatin-related_protein"/>
</dbReference>
<evidence type="ECO:0000313" key="7">
    <source>
        <dbReference type="Proteomes" id="UP000295163"/>
    </source>
</evidence>
<dbReference type="InterPro" id="IPR016035">
    <property type="entry name" value="Acyl_Trfase/lysoPLipase"/>
</dbReference>
<comment type="caution">
    <text evidence="6">The sequence shown here is derived from an EMBL/GenBank/DDBJ whole genome shotgun (WGS) entry which is preliminary data.</text>
</comment>
<name>A0A4R5YCZ1_KOCRO</name>
<keyword evidence="3" id="KW-0472">Membrane</keyword>
<feature type="transmembrane region" description="Helical" evidence="3">
    <location>
        <begin position="1080"/>
        <end position="1099"/>
    </location>
</feature>
<reference evidence="6 7" key="1">
    <citation type="submission" date="2019-03" db="EMBL/GenBank/DDBJ databases">
        <title>Genome Sequencing and Assembly of Various Microbes Isolated from Partially Reclaimed Soil and Acid Mine Drainage (AMD) Site.</title>
        <authorList>
            <person name="Steinbock B."/>
            <person name="Bechtold R."/>
            <person name="Sevigny J.L."/>
            <person name="Thomas D."/>
            <person name="Cuthill L.R."/>
            <person name="Aveiro Johannsen E.J."/>
            <person name="Thomas K."/>
            <person name="Ghosh A."/>
        </authorList>
    </citation>
    <scope>NUCLEOTIDE SEQUENCE [LARGE SCALE GENOMIC DNA]</scope>
    <source>
        <strain evidence="6 7">S-A3</strain>
    </source>
</reference>
<keyword evidence="3" id="KW-1133">Transmembrane helix</keyword>
<evidence type="ECO:0000313" key="6">
    <source>
        <dbReference type="EMBL" id="TDL42742.1"/>
    </source>
</evidence>
<feature type="transmembrane region" description="Helical" evidence="3">
    <location>
        <begin position="1053"/>
        <end position="1074"/>
    </location>
</feature>
<dbReference type="InterPro" id="IPR024282">
    <property type="entry name" value="DUF3376"/>
</dbReference>
<feature type="domain" description="PNPLA" evidence="4">
    <location>
        <begin position="92"/>
        <end position="328"/>
    </location>
</feature>
<dbReference type="Pfam" id="PF11856">
    <property type="entry name" value="DUF3376"/>
    <property type="match status" value="1"/>
</dbReference>
<feature type="transmembrane region" description="Helical" evidence="3">
    <location>
        <begin position="917"/>
        <end position="938"/>
    </location>
</feature>
<dbReference type="Pfam" id="PF01734">
    <property type="entry name" value="Patatin"/>
    <property type="match status" value="1"/>
</dbReference>
<keyword evidence="1" id="KW-0443">Lipid metabolism</keyword>
<dbReference type="EMBL" id="SMZT01000003">
    <property type="protein sequence ID" value="TDL42742.1"/>
    <property type="molecule type" value="Genomic_DNA"/>
</dbReference>
<feature type="domain" description="DUF3376" evidence="5">
    <location>
        <begin position="716"/>
        <end position="756"/>
    </location>
</feature>
<feature type="transmembrane region" description="Helical" evidence="3">
    <location>
        <begin position="1106"/>
        <end position="1130"/>
    </location>
</feature>
<dbReference type="Gene3D" id="3.40.1090.10">
    <property type="entry name" value="Cytosolic phospholipase A2 catalytic domain"/>
    <property type="match status" value="1"/>
</dbReference>
<proteinExistence type="predicted"/>
<sequence length="1176" mass="122104">MSGEPPGLPLTVLPPSRRLAGATAGQAPAFGRTLRLALAMRGGVSLAVWIGGAVAELDLLRRIRIHRDGRGALHAYLLHPATARDPALEERAAVYARLLADAGYDRVDIDLLAGASAGGLNGVVHAVAQRAGSDLDALGRIWTEHGALGRLLRPLGRHPVDSLLRGDDYLWPRLLEALLALRDSPEHHPDLVAEHVTVELSATVLDSDPSPYSASAEGRSDFHFSSPEPGSPGPSLDNDIPGRDTAPGQAAAALSRLAYAARATSSFPGAFEPASVWSAPTPGPRGAPAPAAGRPDLSHAFGAHRDPAELPYHVVDGGVFDNIPIDRALEAARTRTSLRHADRALLYLDPDPPHRERAVPFVRDLPRLMGTLAATVSRLPRRESDDDEVLALSDYLDAQLVAGGRLHPLAALIGGWDETSLEERRRAYLRYRARTDADLLSRLLTRPAQWQLTSTLARRDALRARPPRALDPLRAELLRRYDALSRGPLEDPAAAAVLRGAQALFDAASCVLSWVRVLEELGLDGPAGPAEGFDRSLARERAYEVLARARHERDRRFHAVLASVADPAADPTEAVDPWLGAAGAGHRPAATSWAELDAVVDGLRGLRAAVDEHLDADVPGRAARRAVWEASPWSRIPAGDRAPAAADLPPLLAAAGIPAAVSPVAYGEIRGDQAPAAPDAFPALRAALARNRLQQALDAPGADPRELARLLKDAEERMPAGAKLAGAGLLNFRGFLAADWRAHDWWWGRLDAAAGVAGFLRGLPTAAPASPPTPSTPPTIPATSTTPPGAPGGSPAGSSPTADPVVAGLQDALLRDAGHGCPARGRAAVGASADGLDRLAPGHRLSLASRGVRVLGRALAGTPDLPRPVWEVVLLVLQPLLVLVPAVVTPVRAALVAVALTAGLWPAADPVAAGARAWSWPGAAMLAAVAAALVLSLLRTGRRALRRWAAVRDAAGERPSPRTRSTPGGSGGSVVPAVTAAEVAAARSGALRRSALAGAAALSLLLPLGSTVLSGRAAAVLLLVLGVLALERLSAVLAVRVPSREGLGEIGRAVLVVPAAVAVWAGAALTGLPGLVPDGAGARAAALALALLAVGALLLDGWVRPAWALAVVPAAAAVGGAASWVLWSWAGGPGALWTDLAAVAGAAYAWAAVLWWAPAEGMLRRHGPGEELLPRR</sequence>